<dbReference type="Proteomes" id="UP000625711">
    <property type="component" value="Unassembled WGS sequence"/>
</dbReference>
<organism evidence="2 3">
    <name type="scientific">Rhynchophorus ferrugineus</name>
    <name type="common">Red palm weevil</name>
    <name type="synonym">Curculio ferrugineus</name>
    <dbReference type="NCBI Taxonomy" id="354439"/>
    <lineage>
        <taxon>Eukaryota</taxon>
        <taxon>Metazoa</taxon>
        <taxon>Ecdysozoa</taxon>
        <taxon>Arthropoda</taxon>
        <taxon>Hexapoda</taxon>
        <taxon>Insecta</taxon>
        <taxon>Pterygota</taxon>
        <taxon>Neoptera</taxon>
        <taxon>Endopterygota</taxon>
        <taxon>Coleoptera</taxon>
        <taxon>Polyphaga</taxon>
        <taxon>Cucujiformia</taxon>
        <taxon>Curculionidae</taxon>
        <taxon>Dryophthorinae</taxon>
        <taxon>Rhynchophorus</taxon>
    </lineage>
</organism>
<dbReference type="AlphaFoldDB" id="A0A834MKH4"/>
<keyword evidence="3" id="KW-1185">Reference proteome</keyword>
<gene>
    <name evidence="2" type="ORF">GWI33_004419</name>
</gene>
<dbReference type="EMBL" id="JAACXV010000229">
    <property type="protein sequence ID" value="KAF7281699.1"/>
    <property type="molecule type" value="Genomic_DNA"/>
</dbReference>
<proteinExistence type="predicted"/>
<evidence type="ECO:0000313" key="2">
    <source>
        <dbReference type="EMBL" id="KAF7281699.1"/>
    </source>
</evidence>
<comment type="caution">
    <text evidence="2">The sequence shown here is derived from an EMBL/GenBank/DDBJ whole genome shotgun (WGS) entry which is preliminary data.</text>
</comment>
<evidence type="ECO:0000256" key="1">
    <source>
        <dbReference type="SAM" id="MobiDB-lite"/>
    </source>
</evidence>
<sequence>MKSWWEVRELAPEDTKRQTLSRGESRIMITTNDEQLLETPAADSISPCQCGCPRRSTLKSNIRAGRREKSGRSVAGSMHTGTHKVKDIVHGLTKQFQTRHLPFPVSGKSDVRWLTTRRIRDCFGSLRCPLPPAHISLFLNR</sequence>
<accession>A0A834MKH4</accession>
<reference evidence="2" key="1">
    <citation type="submission" date="2020-08" db="EMBL/GenBank/DDBJ databases">
        <title>Genome sequencing and assembly of the red palm weevil Rhynchophorus ferrugineus.</title>
        <authorList>
            <person name="Dias G.B."/>
            <person name="Bergman C.M."/>
            <person name="Manee M."/>
        </authorList>
    </citation>
    <scope>NUCLEOTIDE SEQUENCE</scope>
    <source>
        <strain evidence="2">AA-2017</strain>
        <tissue evidence="2">Whole larva</tissue>
    </source>
</reference>
<name>A0A834MKH4_RHYFE</name>
<protein>
    <submittedName>
        <fullName evidence="2">Uncharacterized protein</fullName>
    </submittedName>
</protein>
<feature type="region of interest" description="Disordered" evidence="1">
    <location>
        <begin position="64"/>
        <end position="84"/>
    </location>
</feature>
<evidence type="ECO:0000313" key="3">
    <source>
        <dbReference type="Proteomes" id="UP000625711"/>
    </source>
</evidence>